<accession>A0A381NNJ4</accession>
<organism evidence="1">
    <name type="scientific">marine metagenome</name>
    <dbReference type="NCBI Taxonomy" id="408172"/>
    <lineage>
        <taxon>unclassified sequences</taxon>
        <taxon>metagenomes</taxon>
        <taxon>ecological metagenomes</taxon>
    </lineage>
</organism>
<dbReference type="EMBL" id="UINC01000443">
    <property type="protein sequence ID" value="SUZ55378.1"/>
    <property type="molecule type" value="Genomic_DNA"/>
</dbReference>
<dbReference type="AlphaFoldDB" id="A0A381NNJ4"/>
<sequence>MELKNAADSYVQLGHLTRLSAVGVTTIPVAMGV</sequence>
<proteinExistence type="predicted"/>
<protein>
    <submittedName>
        <fullName evidence="1">Uncharacterized protein</fullName>
    </submittedName>
</protein>
<evidence type="ECO:0000313" key="1">
    <source>
        <dbReference type="EMBL" id="SUZ55378.1"/>
    </source>
</evidence>
<reference evidence="1" key="1">
    <citation type="submission" date="2018-05" db="EMBL/GenBank/DDBJ databases">
        <authorList>
            <person name="Lanie J.A."/>
            <person name="Ng W.-L."/>
            <person name="Kazmierczak K.M."/>
            <person name="Andrzejewski T.M."/>
            <person name="Davidsen T.M."/>
            <person name="Wayne K.J."/>
            <person name="Tettelin H."/>
            <person name="Glass J.I."/>
            <person name="Rusch D."/>
            <person name="Podicherti R."/>
            <person name="Tsui H.-C.T."/>
            <person name="Winkler M.E."/>
        </authorList>
    </citation>
    <scope>NUCLEOTIDE SEQUENCE</scope>
</reference>
<gene>
    <name evidence="1" type="ORF">METZ01_LOCUS8232</name>
</gene>
<name>A0A381NNJ4_9ZZZZ</name>